<name>A0A0T5Z2B1_9GAMM</name>
<dbReference type="InterPro" id="IPR002550">
    <property type="entry name" value="CNNM"/>
</dbReference>
<dbReference type="PROSITE" id="PS51846">
    <property type="entry name" value="CNNM"/>
    <property type="match status" value="1"/>
</dbReference>
<organism evidence="12 13">
    <name type="scientific">endosymbiont of Ridgeia piscesae</name>
    <dbReference type="NCBI Taxonomy" id="54398"/>
    <lineage>
        <taxon>Bacteria</taxon>
        <taxon>Pseudomonadati</taxon>
        <taxon>Pseudomonadota</taxon>
        <taxon>Gammaproteobacteria</taxon>
        <taxon>sulfur-oxidizing symbionts</taxon>
    </lineage>
</organism>
<evidence type="ECO:0000256" key="2">
    <source>
        <dbReference type="ARBA" id="ARBA00022692"/>
    </source>
</evidence>
<dbReference type="CDD" id="cd04590">
    <property type="entry name" value="CBS_pair_CorC_HlyC_assoc"/>
    <property type="match status" value="1"/>
</dbReference>
<evidence type="ECO:0000256" key="6">
    <source>
        <dbReference type="ARBA" id="ARBA00023136"/>
    </source>
</evidence>
<evidence type="ECO:0000256" key="8">
    <source>
        <dbReference type="PROSITE-ProRule" id="PRU01193"/>
    </source>
</evidence>
<dbReference type="EMBL" id="LDXT01000022">
    <property type="protein sequence ID" value="KRT56654.1"/>
    <property type="molecule type" value="Genomic_DNA"/>
</dbReference>
<evidence type="ECO:0000259" key="10">
    <source>
        <dbReference type="PROSITE" id="PS51371"/>
    </source>
</evidence>
<dbReference type="InterPro" id="IPR000644">
    <property type="entry name" value="CBS_dom"/>
</dbReference>
<evidence type="ECO:0000256" key="1">
    <source>
        <dbReference type="ARBA" id="ARBA00004141"/>
    </source>
</evidence>
<evidence type="ECO:0000256" key="7">
    <source>
        <dbReference type="PROSITE-ProRule" id="PRU00703"/>
    </source>
</evidence>
<dbReference type="Gene3D" id="3.10.580.10">
    <property type="entry name" value="CBS-domain"/>
    <property type="match status" value="1"/>
</dbReference>
<dbReference type="PROSITE" id="PS51371">
    <property type="entry name" value="CBS"/>
    <property type="match status" value="1"/>
</dbReference>
<proteinExistence type="predicted"/>
<keyword evidence="2 8" id="KW-0812">Transmembrane</keyword>
<dbReference type="GO" id="GO:0005886">
    <property type="term" value="C:plasma membrane"/>
    <property type="evidence" value="ECO:0007669"/>
    <property type="project" value="TreeGrafter"/>
</dbReference>
<evidence type="ECO:0000256" key="5">
    <source>
        <dbReference type="ARBA" id="ARBA00023122"/>
    </source>
</evidence>
<dbReference type="Pfam" id="PF00571">
    <property type="entry name" value="CBS"/>
    <property type="match status" value="1"/>
</dbReference>
<accession>A0A0T5Z2B1</accession>
<keyword evidence="13" id="KW-1185">Reference proteome</keyword>
<comment type="caution">
    <text evidence="12">The sequence shown here is derived from an EMBL/GenBank/DDBJ whole genome shotgun (WGS) entry which is preliminary data.</text>
</comment>
<dbReference type="OrthoDB" id="9798188at2"/>
<feature type="transmembrane region" description="Helical" evidence="9">
    <location>
        <begin position="85"/>
        <end position="106"/>
    </location>
</feature>
<evidence type="ECO:0000256" key="9">
    <source>
        <dbReference type="SAM" id="Phobius"/>
    </source>
</evidence>
<dbReference type="InterPro" id="IPR044751">
    <property type="entry name" value="Ion_transp-like_CBS"/>
</dbReference>
<keyword evidence="4 8" id="KW-1133">Transmembrane helix</keyword>
<dbReference type="PANTHER" id="PTHR22777:SF4">
    <property type="entry name" value="UPF0053 PROTEIN SLL1254"/>
    <property type="match status" value="1"/>
</dbReference>
<evidence type="ECO:0000259" key="11">
    <source>
        <dbReference type="PROSITE" id="PS51846"/>
    </source>
</evidence>
<keyword evidence="6 8" id="KW-0472">Membrane</keyword>
<evidence type="ECO:0000313" key="13">
    <source>
        <dbReference type="Proteomes" id="UP000051634"/>
    </source>
</evidence>
<evidence type="ECO:0000256" key="3">
    <source>
        <dbReference type="ARBA" id="ARBA00022737"/>
    </source>
</evidence>
<dbReference type="Pfam" id="PF01595">
    <property type="entry name" value="CNNM"/>
    <property type="match status" value="1"/>
</dbReference>
<keyword evidence="3" id="KW-0677">Repeat</keyword>
<evidence type="ECO:0000256" key="4">
    <source>
        <dbReference type="ARBA" id="ARBA00022989"/>
    </source>
</evidence>
<sequence>MALLFFYLFLALFVSFLCSILEAVLLSITPSYIGSLDDSTPHKKPLLRLKSNIDNAISSILTLNTIAHTMGAAGVGAEAARIFGIQWQSLIAVILTLLILYLSEIIPKTIGATYWRELAKLTTYIIAFLIKAMAPLLWLSGQITQRIQKPESNGLTREEISAMAEIGEQSGILEEHESQLIENLLSLKQVAVKDILTPRSVVFRLDADRNIESALEEPEVFIYSRIPVYEKDPDSIIGMVFARDILKTTSLENQTHAPLRSLMTALHQVPREMPVYYLLDLFIKRREHLFLVHDEYRQFSGIVTLEDTIETLLGREIMDEVDQVADMQQFALEKAARWKQQQPGR</sequence>
<dbReference type="AlphaFoldDB" id="A0A0T5Z2B1"/>
<dbReference type="RefSeq" id="WP_060528711.1">
    <property type="nucleotide sequence ID" value="NZ_KQ557182.1"/>
</dbReference>
<gene>
    <name evidence="12" type="ORF">Ga0074115_1751</name>
</gene>
<dbReference type="SUPFAM" id="SSF54631">
    <property type="entry name" value="CBS-domain pair"/>
    <property type="match status" value="1"/>
</dbReference>
<feature type="domain" description="CNNM transmembrane" evidence="11">
    <location>
        <begin position="1"/>
        <end position="177"/>
    </location>
</feature>
<keyword evidence="5 7" id="KW-0129">CBS domain</keyword>
<evidence type="ECO:0000313" key="12">
    <source>
        <dbReference type="EMBL" id="KRT56654.1"/>
    </source>
</evidence>
<dbReference type="PANTHER" id="PTHR22777">
    <property type="entry name" value="HEMOLYSIN-RELATED"/>
    <property type="match status" value="1"/>
</dbReference>
<feature type="transmembrane region" description="Helical" evidence="9">
    <location>
        <begin position="118"/>
        <end position="139"/>
    </location>
</feature>
<feature type="domain" description="CBS" evidence="10">
    <location>
        <begin position="262"/>
        <end position="320"/>
    </location>
</feature>
<protein>
    <submittedName>
        <fullName evidence="12">Hemolysin-like protein</fullName>
    </submittedName>
</protein>
<dbReference type="InterPro" id="IPR046342">
    <property type="entry name" value="CBS_dom_sf"/>
</dbReference>
<comment type="subcellular location">
    <subcellularLocation>
        <location evidence="1">Membrane</location>
        <topology evidence="1">Multi-pass membrane protein</topology>
    </subcellularLocation>
</comment>
<dbReference type="Proteomes" id="UP000051634">
    <property type="component" value="Unassembled WGS sequence"/>
</dbReference>
<reference evidence="12 13" key="1">
    <citation type="submission" date="2015-11" db="EMBL/GenBank/DDBJ databases">
        <title>The genome of Candidatus Endoriftia persephone in Ridgeia piscesae and population structure of the North Eastern Pacific vestimentiferan symbionts.</title>
        <authorList>
            <person name="Perez M."/>
            <person name="Juniper K.S."/>
        </authorList>
    </citation>
    <scope>NUCLEOTIDE SEQUENCE [LARGE SCALE GENOMIC DNA]</scope>
    <source>
        <strain evidence="12">Ind11</strain>
    </source>
</reference>